<dbReference type="Proteomes" id="UP000663860">
    <property type="component" value="Unassembled WGS sequence"/>
</dbReference>
<gene>
    <name evidence="6" type="ORF">IZO911_LOCUS36354</name>
    <name evidence="7" type="ORF">KXQ929_LOCUS9192</name>
</gene>
<evidence type="ECO:0000313" key="6">
    <source>
        <dbReference type="EMBL" id="CAF1343324.1"/>
    </source>
</evidence>
<dbReference type="Proteomes" id="UP000663868">
    <property type="component" value="Unassembled WGS sequence"/>
</dbReference>
<dbReference type="PROSITE" id="PS00265">
    <property type="entry name" value="PANCREATIC_HORMONE_1"/>
    <property type="match status" value="1"/>
</dbReference>
<comment type="caution">
    <text evidence="6">The sequence shown here is derived from an EMBL/GenBank/DDBJ whole genome shotgun (WGS) entry which is preliminary data.</text>
</comment>
<dbReference type="GO" id="GO:0005179">
    <property type="term" value="F:hormone activity"/>
    <property type="evidence" value="ECO:0007669"/>
    <property type="project" value="InterPro"/>
</dbReference>
<dbReference type="EMBL" id="CAJNOE010000836">
    <property type="protein sequence ID" value="CAF1343324.1"/>
    <property type="molecule type" value="Genomic_DNA"/>
</dbReference>
<evidence type="ECO:0000256" key="1">
    <source>
        <dbReference type="ARBA" id="ARBA00004613"/>
    </source>
</evidence>
<evidence type="ECO:0000313" key="7">
    <source>
        <dbReference type="EMBL" id="CAF3673998.1"/>
    </source>
</evidence>
<comment type="subcellular location">
    <subcellularLocation>
        <location evidence="1">Secreted</location>
    </subcellularLocation>
</comment>
<dbReference type="InterPro" id="IPR001955">
    <property type="entry name" value="Pancreatic_hormone-like"/>
</dbReference>
<feature type="signal peptide" evidence="5">
    <location>
        <begin position="1"/>
        <end position="24"/>
    </location>
</feature>
<comment type="similarity">
    <text evidence="2 4">Belongs to the NPY family.</text>
</comment>
<dbReference type="SMART" id="SM00309">
    <property type="entry name" value="PAH"/>
    <property type="match status" value="1"/>
</dbReference>
<evidence type="ECO:0000313" key="8">
    <source>
        <dbReference type="Proteomes" id="UP000663860"/>
    </source>
</evidence>
<sequence>MHSSLSYVISLLIFSIISIQLTSSASFPHPPHFPSPDASPEEWSTFLKLLHNYYAIMSRPRYGKRSQSIMTHHNQPLSLLQILKRDVVFPSLLENEINENTHNVNDYPNNMDDSYILIPQNWRRR</sequence>
<protein>
    <recommendedName>
        <fullName evidence="9">Neuropeptide Y</fullName>
    </recommendedName>
</protein>
<dbReference type="PROSITE" id="PS50276">
    <property type="entry name" value="PANCREATIC_HORMONE_2"/>
    <property type="match status" value="1"/>
</dbReference>
<feature type="chain" id="PRO_5036227587" description="Neuropeptide Y" evidence="5">
    <location>
        <begin position="25"/>
        <end position="125"/>
    </location>
</feature>
<accession>A0A815GQP9</accession>
<evidence type="ECO:0008006" key="9">
    <source>
        <dbReference type="Google" id="ProtNLM"/>
    </source>
</evidence>
<evidence type="ECO:0000256" key="2">
    <source>
        <dbReference type="ARBA" id="ARBA00010022"/>
    </source>
</evidence>
<dbReference type="GO" id="GO:0005576">
    <property type="term" value="C:extracellular region"/>
    <property type="evidence" value="ECO:0007669"/>
    <property type="project" value="UniProtKB-SubCell"/>
</dbReference>
<reference evidence="6" key="1">
    <citation type="submission" date="2021-02" db="EMBL/GenBank/DDBJ databases">
        <authorList>
            <person name="Nowell W R."/>
        </authorList>
    </citation>
    <scope>NUCLEOTIDE SEQUENCE</scope>
</reference>
<evidence type="ECO:0000256" key="3">
    <source>
        <dbReference type="ARBA" id="ARBA00022525"/>
    </source>
</evidence>
<dbReference type="AlphaFoldDB" id="A0A815GQP9"/>
<name>A0A815GQP9_9BILA</name>
<proteinExistence type="inferred from homology"/>
<organism evidence="6 8">
    <name type="scientific">Adineta steineri</name>
    <dbReference type="NCBI Taxonomy" id="433720"/>
    <lineage>
        <taxon>Eukaryota</taxon>
        <taxon>Metazoa</taxon>
        <taxon>Spiralia</taxon>
        <taxon>Gnathifera</taxon>
        <taxon>Rotifera</taxon>
        <taxon>Eurotatoria</taxon>
        <taxon>Bdelloidea</taxon>
        <taxon>Adinetida</taxon>
        <taxon>Adinetidae</taxon>
        <taxon>Adineta</taxon>
    </lineage>
</organism>
<dbReference type="EMBL" id="CAJOBB010000412">
    <property type="protein sequence ID" value="CAF3673998.1"/>
    <property type="molecule type" value="Genomic_DNA"/>
</dbReference>
<dbReference type="InterPro" id="IPR020392">
    <property type="entry name" value="Pancreatic_hormone-like_CS"/>
</dbReference>
<evidence type="ECO:0000256" key="5">
    <source>
        <dbReference type="SAM" id="SignalP"/>
    </source>
</evidence>
<keyword evidence="3" id="KW-0964">Secreted</keyword>
<keyword evidence="5" id="KW-0732">Signal</keyword>
<evidence type="ECO:0000256" key="4">
    <source>
        <dbReference type="RuleBase" id="RU000656"/>
    </source>
</evidence>
<dbReference type="Pfam" id="PF00159">
    <property type="entry name" value="Hormone_3"/>
    <property type="match status" value="1"/>
</dbReference>